<evidence type="ECO:0000259" key="1">
    <source>
        <dbReference type="Pfam" id="PF03372"/>
    </source>
</evidence>
<dbReference type="SUPFAM" id="SSF56219">
    <property type="entry name" value="DNase I-like"/>
    <property type="match status" value="1"/>
</dbReference>
<dbReference type="Proteomes" id="UP000596661">
    <property type="component" value="Chromosome 8"/>
</dbReference>
<dbReference type="PANTHER" id="PTHR35218:SF9">
    <property type="entry name" value="ENDONUCLEASE_EXONUCLEASE_PHOSPHATASE DOMAIN-CONTAINING PROTEIN"/>
    <property type="match status" value="1"/>
</dbReference>
<dbReference type="AlphaFoldDB" id="A0A803Q9V8"/>
<feature type="domain" description="Endonuclease/exonuclease/phosphatase" evidence="1">
    <location>
        <begin position="249"/>
        <end position="348"/>
    </location>
</feature>
<reference evidence="2" key="2">
    <citation type="submission" date="2021-03" db="UniProtKB">
        <authorList>
            <consortium name="EnsemblPlants"/>
        </authorList>
    </citation>
    <scope>IDENTIFICATION</scope>
</reference>
<keyword evidence="3" id="KW-1185">Reference proteome</keyword>
<dbReference type="GO" id="GO:0003824">
    <property type="term" value="F:catalytic activity"/>
    <property type="evidence" value="ECO:0007669"/>
    <property type="project" value="InterPro"/>
</dbReference>
<organism evidence="2 3">
    <name type="scientific">Cannabis sativa</name>
    <name type="common">Hemp</name>
    <name type="synonym">Marijuana</name>
    <dbReference type="NCBI Taxonomy" id="3483"/>
    <lineage>
        <taxon>Eukaryota</taxon>
        <taxon>Viridiplantae</taxon>
        <taxon>Streptophyta</taxon>
        <taxon>Embryophyta</taxon>
        <taxon>Tracheophyta</taxon>
        <taxon>Spermatophyta</taxon>
        <taxon>Magnoliopsida</taxon>
        <taxon>eudicotyledons</taxon>
        <taxon>Gunneridae</taxon>
        <taxon>Pentapetalae</taxon>
        <taxon>rosids</taxon>
        <taxon>fabids</taxon>
        <taxon>Rosales</taxon>
        <taxon>Cannabaceae</taxon>
        <taxon>Cannabis</taxon>
    </lineage>
</organism>
<dbReference type="Pfam" id="PF03372">
    <property type="entry name" value="Exo_endo_phos"/>
    <property type="match status" value="1"/>
</dbReference>
<dbReference type="EnsemblPlants" id="evm.model.08.1811">
    <property type="protein sequence ID" value="cds.evm.model.08.1811"/>
    <property type="gene ID" value="evm.TU.08.1811"/>
</dbReference>
<evidence type="ECO:0000313" key="3">
    <source>
        <dbReference type="Proteomes" id="UP000596661"/>
    </source>
</evidence>
<dbReference type="EMBL" id="UZAU01000716">
    <property type="status" value="NOT_ANNOTATED_CDS"/>
    <property type="molecule type" value="Genomic_DNA"/>
</dbReference>
<dbReference type="Gene3D" id="3.60.10.10">
    <property type="entry name" value="Endonuclease/exonuclease/phosphatase"/>
    <property type="match status" value="1"/>
</dbReference>
<accession>A0A803Q9V8</accession>
<dbReference type="Gramene" id="evm.model.08.1811">
    <property type="protein sequence ID" value="cds.evm.model.08.1811"/>
    <property type="gene ID" value="evm.TU.08.1811"/>
</dbReference>
<dbReference type="PANTHER" id="PTHR35218">
    <property type="entry name" value="RNASE H DOMAIN-CONTAINING PROTEIN"/>
    <property type="match status" value="1"/>
</dbReference>
<evidence type="ECO:0000313" key="2">
    <source>
        <dbReference type="EnsemblPlants" id="cds.evm.model.08.1811"/>
    </source>
</evidence>
<name>A0A803Q9V8_CANSA</name>
<dbReference type="InterPro" id="IPR005135">
    <property type="entry name" value="Endo/exonuclease/phosphatase"/>
</dbReference>
<dbReference type="InterPro" id="IPR036691">
    <property type="entry name" value="Endo/exonu/phosph_ase_sf"/>
</dbReference>
<reference evidence="2" key="1">
    <citation type="submission" date="2018-11" db="EMBL/GenBank/DDBJ databases">
        <authorList>
            <person name="Grassa J C."/>
        </authorList>
    </citation>
    <scope>NUCLEOTIDE SEQUENCE [LARGE SCALE GENOMIC DNA]</scope>
</reference>
<sequence length="350" mass="39291">MDEEDLAAVIIEEQDAVVLSYDASVTTGNDYDDRWCIVGRFLTERSIDFDAMQHMLAWGREVPTAPVNTPTSEVQRSQLVSAGAGTVGFLKSPMIVEDNMGQCDIPINVETDFMEAATDQEFSENIAKDNDCLDTKRRRTESGLFDGPNELDEDGEINKAVMGSKNMSFDIVIQNQPKIIFLCETLSNRSPMEKARVSLGYDGMMVVDVQGRSALIALLWKEEDEVSVLGFSTNYIDVKVPVEGMVVWRFTGMYGKPNRSHRIATWNLLRSLAANSNLCVMGDLNNVCSHEDNRGGNRYPEFLIQGFQQALNDSCFQDMELCGYPFTWERGRGTSHWVEIRLDRCLANLS</sequence>
<proteinExistence type="predicted"/>
<protein>
    <recommendedName>
        <fullName evidence="1">Endonuclease/exonuclease/phosphatase domain-containing protein</fullName>
    </recommendedName>
</protein>